<proteinExistence type="inferred from homology"/>
<dbReference type="PROSITE" id="PS00757">
    <property type="entry name" value="PROK_SULFATE_BIND_2"/>
    <property type="match status" value="1"/>
</dbReference>
<dbReference type="InterPro" id="IPR005669">
    <property type="entry name" value="Thiosulph/SO4-bd"/>
</dbReference>
<dbReference type="GO" id="GO:0042597">
    <property type="term" value="C:periplasmic space"/>
    <property type="evidence" value="ECO:0007669"/>
    <property type="project" value="UniProtKB-SubCell"/>
</dbReference>
<dbReference type="EMBL" id="PNYA01000023">
    <property type="protein sequence ID" value="PMS16658.1"/>
    <property type="molecule type" value="Genomic_DNA"/>
</dbReference>
<dbReference type="PANTHER" id="PTHR30368">
    <property type="entry name" value="SULFATE-BINDING PROTEIN"/>
    <property type="match status" value="1"/>
</dbReference>
<dbReference type="OrthoDB" id="9802127at2"/>
<dbReference type="AlphaFoldDB" id="A0A2N7VHM9"/>
<dbReference type="SUPFAM" id="SSF53850">
    <property type="entry name" value="Periplasmic binding protein-like II"/>
    <property type="match status" value="1"/>
</dbReference>
<evidence type="ECO:0008006" key="9">
    <source>
        <dbReference type="Google" id="ProtNLM"/>
    </source>
</evidence>
<dbReference type="Pfam" id="PF13531">
    <property type="entry name" value="SBP_bac_11"/>
    <property type="match status" value="1"/>
</dbReference>
<comment type="caution">
    <text evidence="7">The sequence shown here is derived from an EMBL/GenBank/DDBJ whole genome shotgun (WGS) entry which is preliminary data.</text>
</comment>
<feature type="compositionally biased region" description="Basic residues" evidence="6">
    <location>
        <begin position="14"/>
        <end position="24"/>
    </location>
</feature>
<dbReference type="GO" id="GO:1901681">
    <property type="term" value="F:sulfur compound binding"/>
    <property type="evidence" value="ECO:0007669"/>
    <property type="project" value="InterPro"/>
</dbReference>
<dbReference type="PANTHER" id="PTHR30368:SF2">
    <property type="entry name" value="SULFATE-BINDING PROTEIN"/>
    <property type="match status" value="1"/>
</dbReference>
<name>A0A2N7VHM9_9BURK</name>
<reference evidence="7 8" key="1">
    <citation type="submission" date="2018-01" db="EMBL/GenBank/DDBJ databases">
        <title>Whole genome analyses suggest that Burkholderia sensu lato contains two further novel genera in the rhizoxinica-symbiotica group Mycetohabitans gen. nov., and Trinickia gen. nov.: implications for the evolution of diazotrophy and nodulation in the Burkholderiaceae.</title>
        <authorList>
            <person name="Estrada-de los Santos P."/>
            <person name="Palmer M."/>
            <person name="Chavez-Ramirez B."/>
            <person name="Beukes C."/>
            <person name="Steenkamp E.T."/>
            <person name="Hirsch A.M."/>
            <person name="Manyaka P."/>
            <person name="Maluk M."/>
            <person name="Lafos M."/>
            <person name="Crook M."/>
            <person name="Gross E."/>
            <person name="Simon M.F."/>
            <person name="Bueno dos Reis Junior F."/>
            <person name="Poole P.S."/>
            <person name="Venter S.N."/>
            <person name="James E.K."/>
        </authorList>
    </citation>
    <scope>NUCLEOTIDE SEQUENCE [LARGE SCALE GENOMIC DNA]</scope>
    <source>
        <strain evidence="7 8">GIMN1.004</strain>
    </source>
</reference>
<dbReference type="Gene3D" id="3.40.190.10">
    <property type="entry name" value="Periplasmic binding protein-like II"/>
    <property type="match status" value="2"/>
</dbReference>
<keyword evidence="5" id="KW-0574">Periplasm</keyword>
<comment type="similarity">
    <text evidence="2">Belongs to the prokaryotic sulfate-binding protein family.</text>
</comment>
<evidence type="ECO:0000256" key="5">
    <source>
        <dbReference type="ARBA" id="ARBA00022764"/>
    </source>
</evidence>
<keyword evidence="3" id="KW-0813">Transport</keyword>
<evidence type="ECO:0000256" key="1">
    <source>
        <dbReference type="ARBA" id="ARBA00004418"/>
    </source>
</evidence>
<accession>A0A2N7VHM9</accession>
<dbReference type="Proteomes" id="UP000235616">
    <property type="component" value="Unassembled WGS sequence"/>
</dbReference>
<evidence type="ECO:0000256" key="3">
    <source>
        <dbReference type="ARBA" id="ARBA00022448"/>
    </source>
</evidence>
<sequence length="286" mass="32264">MRRRLLRRSERPVRRAARPPRGRRLGAPARATRPARLALRVLGRRLSPTRHARRHRAERRVARRPRCPLAARRSLVRKGNPKRIRDWDDLTRAGINVITPNPKTSGGARWDYLAAWGYAAHQAGGNDAKAKAFLEALFKNVSILNSGSRGATLTFVQRGQGDVLIAWENEAFLSLKESGGDQFEIVVPSSSILCEPPVAWVDKIVEQHGTQKLAQAYLESLYSDEGQRIAAQHFYRPRSKNVPAELTRNFPNLKLYTIDTEFGGWRAAQKRHFADGGVFDSIYTRG</sequence>
<organism evidence="7 8">
    <name type="scientific">Trinickia dabaoshanensis</name>
    <dbReference type="NCBI Taxonomy" id="564714"/>
    <lineage>
        <taxon>Bacteria</taxon>
        <taxon>Pseudomonadati</taxon>
        <taxon>Pseudomonadota</taxon>
        <taxon>Betaproteobacteria</taxon>
        <taxon>Burkholderiales</taxon>
        <taxon>Burkholderiaceae</taxon>
        <taxon>Trinickia</taxon>
    </lineage>
</organism>
<dbReference type="NCBIfam" id="NF008022">
    <property type="entry name" value="PRK10752.1"/>
    <property type="match status" value="1"/>
</dbReference>
<comment type="subcellular location">
    <subcellularLocation>
        <location evidence="1">Periplasm</location>
    </subcellularLocation>
</comment>
<evidence type="ECO:0000313" key="7">
    <source>
        <dbReference type="EMBL" id="PMS16658.1"/>
    </source>
</evidence>
<dbReference type="GO" id="GO:1902358">
    <property type="term" value="P:sulfate transmembrane transport"/>
    <property type="evidence" value="ECO:0007669"/>
    <property type="project" value="InterPro"/>
</dbReference>
<evidence type="ECO:0000256" key="6">
    <source>
        <dbReference type="SAM" id="MobiDB-lite"/>
    </source>
</evidence>
<dbReference type="NCBIfam" id="TIGR00971">
    <property type="entry name" value="3a0106s03"/>
    <property type="match status" value="1"/>
</dbReference>
<keyword evidence="4" id="KW-0732">Signal</keyword>
<evidence type="ECO:0000313" key="8">
    <source>
        <dbReference type="Proteomes" id="UP000235616"/>
    </source>
</evidence>
<protein>
    <recommendedName>
        <fullName evidence="9">Sulfate ABC transporter substrate-binding protein</fullName>
    </recommendedName>
</protein>
<evidence type="ECO:0000256" key="2">
    <source>
        <dbReference type="ARBA" id="ARBA00006099"/>
    </source>
</evidence>
<keyword evidence="8" id="KW-1185">Reference proteome</keyword>
<feature type="region of interest" description="Disordered" evidence="6">
    <location>
        <begin position="1"/>
        <end position="32"/>
    </location>
</feature>
<evidence type="ECO:0000256" key="4">
    <source>
        <dbReference type="ARBA" id="ARBA00022729"/>
    </source>
</evidence>
<dbReference type="InterPro" id="IPR034408">
    <property type="entry name" value="Sulphate/thiosulphate_BS"/>
</dbReference>
<gene>
    <name evidence="7" type="ORF">C0Z18_22740</name>
</gene>
<dbReference type="GO" id="GO:0140104">
    <property type="term" value="F:molecular carrier activity"/>
    <property type="evidence" value="ECO:0007669"/>
    <property type="project" value="InterPro"/>
</dbReference>